<organism evidence="2 3">
    <name type="scientific">Striga asiatica</name>
    <name type="common">Asiatic witchweed</name>
    <name type="synonym">Buchnera asiatica</name>
    <dbReference type="NCBI Taxonomy" id="4170"/>
    <lineage>
        <taxon>Eukaryota</taxon>
        <taxon>Viridiplantae</taxon>
        <taxon>Streptophyta</taxon>
        <taxon>Embryophyta</taxon>
        <taxon>Tracheophyta</taxon>
        <taxon>Spermatophyta</taxon>
        <taxon>Magnoliopsida</taxon>
        <taxon>eudicotyledons</taxon>
        <taxon>Gunneridae</taxon>
        <taxon>Pentapetalae</taxon>
        <taxon>asterids</taxon>
        <taxon>lamiids</taxon>
        <taxon>Lamiales</taxon>
        <taxon>Orobanchaceae</taxon>
        <taxon>Buchnereae</taxon>
        <taxon>Striga</taxon>
    </lineage>
</organism>
<keyword evidence="2" id="KW-0378">Hydrolase</keyword>
<evidence type="ECO:0000313" key="3">
    <source>
        <dbReference type="Proteomes" id="UP000325081"/>
    </source>
</evidence>
<dbReference type="GO" id="GO:0008233">
    <property type="term" value="F:peptidase activity"/>
    <property type="evidence" value="ECO:0007669"/>
    <property type="project" value="UniProtKB-KW"/>
</dbReference>
<keyword evidence="3" id="KW-1185">Reference proteome</keyword>
<accession>A0A5A7QE94</accession>
<protein>
    <submittedName>
        <fullName evidence="2">Serine protease HtrA-like</fullName>
    </submittedName>
</protein>
<evidence type="ECO:0000256" key="1">
    <source>
        <dbReference type="SAM" id="MobiDB-lite"/>
    </source>
</evidence>
<dbReference type="EMBL" id="BKCP01006527">
    <property type="protein sequence ID" value="GER43236.1"/>
    <property type="molecule type" value="Genomic_DNA"/>
</dbReference>
<keyword evidence="2" id="KW-0645">Protease</keyword>
<comment type="caution">
    <text evidence="2">The sequence shown here is derived from an EMBL/GenBank/DDBJ whole genome shotgun (WGS) entry which is preliminary data.</text>
</comment>
<gene>
    <name evidence="2" type="ORF">STAS_20068</name>
</gene>
<proteinExistence type="predicted"/>
<name>A0A5A7QE94_STRAF</name>
<reference evidence="3" key="1">
    <citation type="journal article" date="2019" name="Curr. Biol.">
        <title>Genome Sequence of Striga asiatica Provides Insight into the Evolution of Plant Parasitism.</title>
        <authorList>
            <person name="Yoshida S."/>
            <person name="Kim S."/>
            <person name="Wafula E.K."/>
            <person name="Tanskanen J."/>
            <person name="Kim Y.M."/>
            <person name="Honaas L."/>
            <person name="Yang Z."/>
            <person name="Spallek T."/>
            <person name="Conn C.E."/>
            <person name="Ichihashi Y."/>
            <person name="Cheong K."/>
            <person name="Cui S."/>
            <person name="Der J.P."/>
            <person name="Gundlach H."/>
            <person name="Jiao Y."/>
            <person name="Hori C."/>
            <person name="Ishida J.K."/>
            <person name="Kasahara H."/>
            <person name="Kiba T."/>
            <person name="Kim M.S."/>
            <person name="Koo N."/>
            <person name="Laohavisit A."/>
            <person name="Lee Y.H."/>
            <person name="Lumba S."/>
            <person name="McCourt P."/>
            <person name="Mortimer J.C."/>
            <person name="Mutuku J.M."/>
            <person name="Nomura T."/>
            <person name="Sasaki-Sekimoto Y."/>
            <person name="Seto Y."/>
            <person name="Wang Y."/>
            <person name="Wakatake T."/>
            <person name="Sakakibara H."/>
            <person name="Demura T."/>
            <person name="Yamaguchi S."/>
            <person name="Yoneyama K."/>
            <person name="Manabe R.I."/>
            <person name="Nelson D.C."/>
            <person name="Schulman A.H."/>
            <person name="Timko M.P."/>
            <person name="dePamphilis C.W."/>
            <person name="Choi D."/>
            <person name="Shirasu K."/>
        </authorList>
    </citation>
    <scope>NUCLEOTIDE SEQUENCE [LARGE SCALE GENOMIC DNA]</scope>
    <source>
        <strain evidence="3">cv. UVA1</strain>
    </source>
</reference>
<dbReference type="AlphaFoldDB" id="A0A5A7QE94"/>
<dbReference type="GO" id="GO:0006508">
    <property type="term" value="P:proteolysis"/>
    <property type="evidence" value="ECO:0007669"/>
    <property type="project" value="UniProtKB-KW"/>
</dbReference>
<feature type="region of interest" description="Disordered" evidence="1">
    <location>
        <begin position="80"/>
        <end position="105"/>
    </location>
</feature>
<sequence>MLLEGNKKDDYSLFTLSADGLSIEFGTSFTTIECESRFQQFRGRHRDEPMSLAYKTMGDPKWAKLQIIFGEVDKETVHPDVQSASNRVTNVEPDVDSLKGKQPLL</sequence>
<dbReference type="Proteomes" id="UP000325081">
    <property type="component" value="Unassembled WGS sequence"/>
</dbReference>
<evidence type="ECO:0000313" key="2">
    <source>
        <dbReference type="EMBL" id="GER43236.1"/>
    </source>
</evidence>